<dbReference type="GO" id="GO:0016020">
    <property type="term" value="C:membrane"/>
    <property type="evidence" value="ECO:0007669"/>
    <property type="project" value="InterPro"/>
</dbReference>
<dbReference type="GO" id="GO:0004497">
    <property type="term" value="F:monooxygenase activity"/>
    <property type="evidence" value="ECO:0007669"/>
    <property type="project" value="UniProtKB-ARBA"/>
</dbReference>
<evidence type="ECO:0000259" key="8">
    <source>
        <dbReference type="PROSITE" id="PS51296"/>
    </source>
</evidence>
<proteinExistence type="predicted"/>
<keyword evidence="7" id="KW-0812">Transmembrane</keyword>
<dbReference type="InterPro" id="IPR014349">
    <property type="entry name" value="Rieske_Fe-S_prot"/>
</dbReference>
<evidence type="ECO:0000313" key="9">
    <source>
        <dbReference type="EMBL" id="MBJ7610637.1"/>
    </source>
</evidence>
<feature type="transmembrane region" description="Helical" evidence="7">
    <location>
        <begin position="9"/>
        <end position="34"/>
    </location>
</feature>
<keyword evidence="1" id="KW-0001">2Fe-2S</keyword>
<dbReference type="GO" id="GO:0051537">
    <property type="term" value="F:2 iron, 2 sulfur cluster binding"/>
    <property type="evidence" value="ECO:0007669"/>
    <property type="project" value="UniProtKB-KW"/>
</dbReference>
<dbReference type="Pfam" id="PF00355">
    <property type="entry name" value="Rieske"/>
    <property type="match status" value="1"/>
</dbReference>
<accession>A0A934KT41</accession>
<gene>
    <name evidence="9" type="ORF">JF887_14615</name>
</gene>
<dbReference type="PANTHER" id="PTHR10134">
    <property type="entry name" value="CYTOCHROME B-C1 COMPLEX SUBUNIT RIESKE, MITOCHONDRIAL"/>
    <property type="match status" value="1"/>
</dbReference>
<name>A0A934KT41_9BACT</name>
<dbReference type="AlphaFoldDB" id="A0A934KT41"/>
<organism evidence="9 10">
    <name type="scientific">Candidatus Amunia macphersoniae</name>
    <dbReference type="NCBI Taxonomy" id="3127014"/>
    <lineage>
        <taxon>Bacteria</taxon>
        <taxon>Bacillati</taxon>
        <taxon>Candidatus Dormiibacterota</taxon>
        <taxon>Candidatus Dormibacteria</taxon>
        <taxon>Candidatus Aeolococcales</taxon>
        <taxon>Candidatus Aeolococcaceae</taxon>
        <taxon>Candidatus Amunia</taxon>
    </lineage>
</organism>
<dbReference type="InterPro" id="IPR005805">
    <property type="entry name" value="Rieske_Fe-S_prot_C"/>
</dbReference>
<keyword evidence="7" id="KW-1133">Transmembrane helix</keyword>
<evidence type="ECO:0000313" key="10">
    <source>
        <dbReference type="Proteomes" id="UP000614410"/>
    </source>
</evidence>
<dbReference type="GO" id="GO:0016705">
    <property type="term" value="F:oxidoreductase activity, acting on paired donors, with incorporation or reduction of molecular oxygen"/>
    <property type="evidence" value="ECO:0007669"/>
    <property type="project" value="UniProtKB-ARBA"/>
</dbReference>
<dbReference type="GO" id="GO:0046872">
    <property type="term" value="F:metal ion binding"/>
    <property type="evidence" value="ECO:0007669"/>
    <property type="project" value="UniProtKB-KW"/>
</dbReference>
<dbReference type="SUPFAM" id="SSF50022">
    <property type="entry name" value="ISP domain"/>
    <property type="match status" value="1"/>
</dbReference>
<dbReference type="PRINTS" id="PR00162">
    <property type="entry name" value="RIESKE"/>
</dbReference>
<evidence type="ECO:0000256" key="7">
    <source>
        <dbReference type="SAM" id="Phobius"/>
    </source>
</evidence>
<dbReference type="EMBL" id="JAEKNN010000069">
    <property type="protein sequence ID" value="MBJ7610637.1"/>
    <property type="molecule type" value="Genomic_DNA"/>
</dbReference>
<evidence type="ECO:0000256" key="2">
    <source>
        <dbReference type="ARBA" id="ARBA00022723"/>
    </source>
</evidence>
<evidence type="ECO:0000256" key="1">
    <source>
        <dbReference type="ARBA" id="ARBA00022714"/>
    </source>
</evidence>
<comment type="cofactor">
    <cofactor evidence="6">
        <name>[2Fe-2S] cluster</name>
        <dbReference type="ChEBI" id="CHEBI:190135"/>
    </cofactor>
</comment>
<evidence type="ECO:0000256" key="6">
    <source>
        <dbReference type="ARBA" id="ARBA00034078"/>
    </source>
</evidence>
<keyword evidence="2" id="KW-0479">Metal-binding</keyword>
<evidence type="ECO:0000256" key="4">
    <source>
        <dbReference type="ARBA" id="ARBA00023014"/>
    </source>
</evidence>
<reference evidence="9 10" key="1">
    <citation type="submission" date="2020-10" db="EMBL/GenBank/DDBJ databases">
        <title>Ca. Dormibacterota MAGs.</title>
        <authorList>
            <person name="Montgomery K."/>
        </authorList>
    </citation>
    <scope>NUCLEOTIDE SEQUENCE [LARGE SCALE GENOMIC DNA]</scope>
    <source>
        <strain evidence="9">Mitchell_Peninsula_5</strain>
    </source>
</reference>
<dbReference type="InterPro" id="IPR017941">
    <property type="entry name" value="Rieske_2Fe-2S"/>
</dbReference>
<evidence type="ECO:0000256" key="5">
    <source>
        <dbReference type="ARBA" id="ARBA00023157"/>
    </source>
</evidence>
<keyword evidence="4" id="KW-0411">Iron-sulfur</keyword>
<protein>
    <submittedName>
        <fullName evidence="9">Ubiquinol-cytochrome c reductase iron-sulfur subunit</fullName>
    </submittedName>
</protein>
<keyword evidence="7" id="KW-0472">Membrane</keyword>
<dbReference type="Gene3D" id="2.102.10.10">
    <property type="entry name" value="Rieske [2Fe-2S] iron-sulphur domain"/>
    <property type="match status" value="1"/>
</dbReference>
<dbReference type="Proteomes" id="UP000614410">
    <property type="component" value="Unassembled WGS sequence"/>
</dbReference>
<dbReference type="PROSITE" id="PS51296">
    <property type="entry name" value="RIESKE"/>
    <property type="match status" value="1"/>
</dbReference>
<sequence>MKKMSRREVLIRGTGLGMGLIGVMLSVPAVGFLLSPLFTKQKLTWITVGPIDEVPVNQPTAMIAEVPVGTGYPTPPVKRIVYVVKKRDGPTLALSNICTHMQCDVHWDPSLGNFLCPCHGGLYDIDGNNTGGPPPQPLAQWVHRTHTDAQGRTILEIQNQLDEHI</sequence>
<keyword evidence="5" id="KW-1015">Disulfide bond</keyword>
<dbReference type="InterPro" id="IPR036922">
    <property type="entry name" value="Rieske_2Fe-2S_sf"/>
</dbReference>
<dbReference type="CDD" id="cd03467">
    <property type="entry name" value="Rieske"/>
    <property type="match status" value="1"/>
</dbReference>
<feature type="domain" description="Rieske" evidence="8">
    <location>
        <begin position="58"/>
        <end position="141"/>
    </location>
</feature>
<comment type="caution">
    <text evidence="9">The sequence shown here is derived from an EMBL/GenBank/DDBJ whole genome shotgun (WGS) entry which is preliminary data.</text>
</comment>
<evidence type="ECO:0000256" key="3">
    <source>
        <dbReference type="ARBA" id="ARBA00023004"/>
    </source>
</evidence>
<keyword evidence="3" id="KW-0408">Iron</keyword>